<feature type="domain" description="PLA2c" evidence="13">
    <location>
        <begin position="84"/>
        <end position="636"/>
    </location>
</feature>
<evidence type="ECO:0000256" key="10">
    <source>
        <dbReference type="PROSITE-ProRule" id="PRU00555"/>
    </source>
</evidence>
<gene>
    <name evidence="14" type="primary">PLB1</name>
    <name evidence="14" type="ORF">DL546_008032</name>
</gene>
<dbReference type="InterPro" id="IPR016035">
    <property type="entry name" value="Acyl_Trfase/lysoPLipase"/>
</dbReference>
<dbReference type="PANTHER" id="PTHR10728">
    <property type="entry name" value="CYTOSOLIC PHOSPHOLIPASE A2"/>
    <property type="match status" value="1"/>
</dbReference>
<dbReference type="Gene3D" id="3.40.1090.10">
    <property type="entry name" value="Cytosolic phospholipase A2 catalytic domain"/>
    <property type="match status" value="1"/>
</dbReference>
<dbReference type="GO" id="GO:0005783">
    <property type="term" value="C:endoplasmic reticulum"/>
    <property type="evidence" value="ECO:0007669"/>
    <property type="project" value="TreeGrafter"/>
</dbReference>
<dbReference type="FunFam" id="3.40.1090.10:FF:000010">
    <property type="entry name" value="Lysophospholipase"/>
    <property type="match status" value="1"/>
</dbReference>
<name>A0A420YKA8_9PEZI</name>
<feature type="domain" description="GATA-type" evidence="12">
    <location>
        <begin position="595"/>
        <end position="625"/>
    </location>
</feature>
<evidence type="ECO:0000256" key="8">
    <source>
        <dbReference type="ARBA" id="ARBA00049531"/>
    </source>
</evidence>
<dbReference type="InterPro" id="IPR002642">
    <property type="entry name" value="LysoPLipase_cat_dom"/>
</dbReference>
<evidence type="ECO:0000313" key="15">
    <source>
        <dbReference type="Proteomes" id="UP000275385"/>
    </source>
</evidence>
<dbReference type="Pfam" id="PF01735">
    <property type="entry name" value="PLA2_B"/>
    <property type="match status" value="1"/>
</dbReference>
<dbReference type="PROSITE" id="PS51210">
    <property type="entry name" value="PLA2C"/>
    <property type="match status" value="1"/>
</dbReference>
<dbReference type="GO" id="GO:0046475">
    <property type="term" value="P:glycerophospholipid catabolic process"/>
    <property type="evidence" value="ECO:0007669"/>
    <property type="project" value="TreeGrafter"/>
</dbReference>
<dbReference type="GO" id="GO:0005829">
    <property type="term" value="C:cytosol"/>
    <property type="evidence" value="ECO:0007669"/>
    <property type="project" value="TreeGrafter"/>
</dbReference>
<evidence type="ECO:0000256" key="4">
    <source>
        <dbReference type="ARBA" id="ARBA00022801"/>
    </source>
</evidence>
<dbReference type="GO" id="GO:0004623">
    <property type="term" value="F:phospholipase A2 activity"/>
    <property type="evidence" value="ECO:0007669"/>
    <property type="project" value="TreeGrafter"/>
</dbReference>
<protein>
    <recommendedName>
        <fullName evidence="2 11">Lysophospholipase</fullName>
        <ecNumber evidence="2 11">3.1.1.5</ecNumber>
    </recommendedName>
</protein>
<evidence type="ECO:0000256" key="9">
    <source>
        <dbReference type="PROSITE-ProRule" id="PRU00094"/>
    </source>
</evidence>
<evidence type="ECO:0000256" key="11">
    <source>
        <dbReference type="RuleBase" id="RU362103"/>
    </source>
</evidence>
<keyword evidence="9" id="KW-0862">Zinc</keyword>
<dbReference type="EC" id="3.1.1.5" evidence="2 11"/>
<dbReference type="SMART" id="SM00022">
    <property type="entry name" value="PLAc"/>
    <property type="match status" value="1"/>
</dbReference>
<comment type="catalytic activity">
    <reaction evidence="8 11">
        <text>a 1-acyl-sn-glycero-3-phosphocholine + H2O = sn-glycerol 3-phosphocholine + a fatty acid + H(+)</text>
        <dbReference type="Rhea" id="RHEA:15177"/>
        <dbReference type="ChEBI" id="CHEBI:15377"/>
        <dbReference type="ChEBI" id="CHEBI:15378"/>
        <dbReference type="ChEBI" id="CHEBI:16870"/>
        <dbReference type="ChEBI" id="CHEBI:28868"/>
        <dbReference type="ChEBI" id="CHEBI:58168"/>
        <dbReference type="EC" id="3.1.1.5"/>
    </reaction>
</comment>
<reference evidence="14 15" key="1">
    <citation type="submission" date="2018-08" db="EMBL/GenBank/DDBJ databases">
        <title>Draft genome of the lignicolous fungus Coniochaeta pulveracea.</title>
        <authorList>
            <person name="Borstlap C.J."/>
            <person name="De Witt R.N."/>
            <person name="Botha A."/>
            <person name="Volschenk H."/>
        </authorList>
    </citation>
    <scope>NUCLEOTIDE SEQUENCE [LARGE SCALE GENOMIC DNA]</scope>
    <source>
        <strain evidence="14 15">CAB683</strain>
    </source>
</reference>
<proteinExistence type="inferred from homology"/>
<keyword evidence="9" id="KW-0863">Zinc-finger</keyword>
<keyword evidence="7" id="KW-0325">Glycoprotein</keyword>
<dbReference type="GO" id="GO:0006355">
    <property type="term" value="P:regulation of DNA-templated transcription"/>
    <property type="evidence" value="ECO:0007669"/>
    <property type="project" value="InterPro"/>
</dbReference>
<sequence length="685" mass="72586">MPLLPLEMPVAILQTESGSYSDSAAPARAIFIQVDEVILFFLIPVATTDIPHNPAAQLLSDSAALAYRALPNNPSGNYAPAIVSCPASRPSVRRADGLSSNETAWLALRRPATVDPMVEFLNRANISGFDAETYVRNAAAKNLSSLPNIAIAVSGGGYRALMNGAGFLKAADSRVSNTTEAHGIGGLLQATTYLAGLSGGGWLVGSLFANNFSTVETLQAGSSGSAIWKFDNSIFKGPADKGISIVNTAEYWVDVAHQVDEKDNAGFDVSITDYWGRALSYQLINDTDGGPAYTFSSIALTPSFTEAQTPFPILVADGRAPDEKIISLNASNFEFNPFEMGSFDPNVYGFAPMEYLGSNFSNGSVPSSGHCVRGFDQLGYVMGTSSSLFNQFLLSNLTTLNVPSIIISAIEDVLEALGNANNDIAQYVPNPFLNWNGPLTNPGASSLQLSLVDGGEDLQNIPLTPLLQPARHVDVVFAVDSSADTDYNWPNATALRATYDRTLLSNLANGTTFPAVPDDNTFLNLGLNTRPTFFGCNASNFSIGAVPPLIVYIPNAPYTAYSNVSTFTPSYPLSQRDEIIQNAYDGATQGNGSLDAEWTTCVGCAILSRSLWRTGTETPEACTTCFNRYCWDGTTNSTTPAEYLPTPKLNGNVTTTDNSAAQRIGGGGLGMLVGSVAAIAAVLLL</sequence>
<dbReference type="InterPro" id="IPR000679">
    <property type="entry name" value="Znf_GATA"/>
</dbReference>
<evidence type="ECO:0000256" key="5">
    <source>
        <dbReference type="ARBA" id="ARBA00022963"/>
    </source>
</evidence>
<evidence type="ECO:0000256" key="2">
    <source>
        <dbReference type="ARBA" id="ARBA00013274"/>
    </source>
</evidence>
<evidence type="ECO:0000259" key="12">
    <source>
        <dbReference type="PROSITE" id="PS50114"/>
    </source>
</evidence>
<evidence type="ECO:0000313" key="14">
    <source>
        <dbReference type="EMBL" id="RKU48314.1"/>
    </source>
</evidence>
<dbReference type="CDD" id="cd07203">
    <property type="entry name" value="cPLA2_Fungal_PLB"/>
    <property type="match status" value="1"/>
</dbReference>
<dbReference type="PANTHER" id="PTHR10728:SF33">
    <property type="entry name" value="LYSOPHOSPHOLIPASE 1-RELATED"/>
    <property type="match status" value="1"/>
</dbReference>
<evidence type="ECO:0000256" key="7">
    <source>
        <dbReference type="ARBA" id="ARBA00023180"/>
    </source>
</evidence>
<dbReference type="GO" id="GO:0043565">
    <property type="term" value="F:sequence-specific DNA binding"/>
    <property type="evidence" value="ECO:0007669"/>
    <property type="project" value="InterPro"/>
</dbReference>
<keyword evidence="9" id="KW-0479">Metal-binding</keyword>
<dbReference type="OrthoDB" id="4084751at2759"/>
<dbReference type="SUPFAM" id="SSF52151">
    <property type="entry name" value="FabD/lysophospholipase-like"/>
    <property type="match status" value="1"/>
</dbReference>
<evidence type="ECO:0000256" key="1">
    <source>
        <dbReference type="ARBA" id="ARBA00008780"/>
    </source>
</evidence>
<keyword evidence="5 10" id="KW-0442">Lipid degradation</keyword>
<evidence type="ECO:0000256" key="3">
    <source>
        <dbReference type="ARBA" id="ARBA00022729"/>
    </source>
</evidence>
<keyword evidence="4 10" id="KW-0378">Hydrolase</keyword>
<keyword evidence="3" id="KW-0732">Signal</keyword>
<organism evidence="14 15">
    <name type="scientific">Coniochaeta pulveracea</name>
    <dbReference type="NCBI Taxonomy" id="177199"/>
    <lineage>
        <taxon>Eukaryota</taxon>
        <taxon>Fungi</taxon>
        <taxon>Dikarya</taxon>
        <taxon>Ascomycota</taxon>
        <taxon>Pezizomycotina</taxon>
        <taxon>Sordariomycetes</taxon>
        <taxon>Sordariomycetidae</taxon>
        <taxon>Coniochaetales</taxon>
        <taxon>Coniochaetaceae</taxon>
        <taxon>Coniochaeta</taxon>
    </lineage>
</organism>
<dbReference type="EMBL" id="QVQW01000005">
    <property type="protein sequence ID" value="RKU48314.1"/>
    <property type="molecule type" value="Genomic_DNA"/>
</dbReference>
<comment type="caution">
    <text evidence="14">The sequence shown here is derived from an EMBL/GenBank/DDBJ whole genome shotgun (WGS) entry which is preliminary data.</text>
</comment>
<comment type="similarity">
    <text evidence="1 11">Belongs to the lysophospholipase family.</text>
</comment>
<dbReference type="PROSITE" id="PS50114">
    <property type="entry name" value="GATA_ZN_FINGER_2"/>
    <property type="match status" value="1"/>
</dbReference>
<dbReference type="GO" id="GO:0008270">
    <property type="term" value="F:zinc ion binding"/>
    <property type="evidence" value="ECO:0007669"/>
    <property type="project" value="UniProtKB-KW"/>
</dbReference>
<dbReference type="AlphaFoldDB" id="A0A420YKA8"/>
<evidence type="ECO:0000259" key="13">
    <source>
        <dbReference type="PROSITE" id="PS51210"/>
    </source>
</evidence>
<dbReference type="STRING" id="177199.A0A420YKA8"/>
<evidence type="ECO:0000256" key="6">
    <source>
        <dbReference type="ARBA" id="ARBA00023098"/>
    </source>
</evidence>
<dbReference type="GO" id="GO:0004622">
    <property type="term" value="F:phosphatidylcholine lysophospholipase activity"/>
    <property type="evidence" value="ECO:0007669"/>
    <property type="project" value="UniProtKB-EC"/>
</dbReference>
<dbReference type="Proteomes" id="UP000275385">
    <property type="component" value="Unassembled WGS sequence"/>
</dbReference>
<keyword evidence="6 10" id="KW-0443">Lipid metabolism</keyword>
<keyword evidence="15" id="KW-1185">Reference proteome</keyword>
<accession>A0A420YKA8</accession>